<accession>A0A1G7Y1I8</accession>
<proteinExistence type="predicted"/>
<feature type="signal peptide" evidence="1">
    <location>
        <begin position="1"/>
        <end position="20"/>
    </location>
</feature>
<dbReference type="STRING" id="659014.SAMN04487996_12515"/>
<name>A0A1G7Y1I8_9BACT</name>
<dbReference type="RefSeq" id="WP_090157022.1">
    <property type="nucleotide sequence ID" value="NZ_FNAN01000025.1"/>
</dbReference>
<gene>
    <name evidence="2" type="ORF">SAMN04487996_12515</name>
</gene>
<keyword evidence="1" id="KW-0732">Signal</keyword>
<evidence type="ECO:0000313" key="3">
    <source>
        <dbReference type="Proteomes" id="UP000198748"/>
    </source>
</evidence>
<feature type="chain" id="PRO_5011655202" description="Outer membrane protein beta-barrel family protein" evidence="1">
    <location>
        <begin position="21"/>
        <end position="633"/>
    </location>
</feature>
<dbReference type="EMBL" id="FNAN01000025">
    <property type="protein sequence ID" value="SDG89800.1"/>
    <property type="molecule type" value="Genomic_DNA"/>
</dbReference>
<dbReference type="OrthoDB" id="1154025at2"/>
<organism evidence="2 3">
    <name type="scientific">Dyadobacter soli</name>
    <dbReference type="NCBI Taxonomy" id="659014"/>
    <lineage>
        <taxon>Bacteria</taxon>
        <taxon>Pseudomonadati</taxon>
        <taxon>Bacteroidota</taxon>
        <taxon>Cytophagia</taxon>
        <taxon>Cytophagales</taxon>
        <taxon>Spirosomataceae</taxon>
        <taxon>Dyadobacter</taxon>
    </lineage>
</organism>
<reference evidence="3" key="1">
    <citation type="submission" date="2016-10" db="EMBL/GenBank/DDBJ databases">
        <authorList>
            <person name="Varghese N."/>
            <person name="Submissions S."/>
        </authorList>
    </citation>
    <scope>NUCLEOTIDE SEQUENCE [LARGE SCALE GENOMIC DNA]</scope>
    <source>
        <strain evidence="3">DSM 25329</strain>
    </source>
</reference>
<evidence type="ECO:0000256" key="1">
    <source>
        <dbReference type="SAM" id="SignalP"/>
    </source>
</evidence>
<evidence type="ECO:0008006" key="4">
    <source>
        <dbReference type="Google" id="ProtNLM"/>
    </source>
</evidence>
<sequence>MKKTLPFLLLFLAGICNAFAAKDIEVSDTFVLLGSSFTYRYVSASESSNSIQFTRNSDNKTTTELLFESFTIEVFKEIFHDSVPGLIPGYDPATQYNDVENKASEIFYGIKARKEFLDDEPVTSTILVKSDTINSLLSLNGSLHYQGPLTGLLVAHKLKDFEIEFEQGTIKNVTLRLVDLTNPNLRNYLIFTNRFPFTISAKFDNESLANMRLYCNNCGGVDNVTRFVTLGSFLILDNKYDNYKEDYSPVDGVTILNPQHPVKELRKEKRSQILEVAGFTDFMGVDEKNPNGLLQIEVSRKINLWNQHFSGATKKKDISSYLDFGKVYPAMPLIKKISEKEGLYKITFLSATELRKAQTKDTINSSARKFLKKDTSSLSPKQWTQLAKDRRYDFDMLIKDNVDSNIKSMDDMPKRQRANLQAYFDRTDSISGVYYIKTQNFSKVYSNFFGSLETKFRFSKIEDNQKNLSYTPDTSAGNPDTLNPLNFYRYQKMSFGVDLNVIKINFTNLKFAINLNMGVNWYKTGLANQASEESRSVDGFTYTLSSGIRFFPDGRWGAGVGYDYLHNTLLGEDFTLAKNRGLFQYKFDGYLKTNATDKVFFRYRLTHQSGNRNNVFAQVQLGYSMDIFSVKSK</sequence>
<keyword evidence="3" id="KW-1185">Reference proteome</keyword>
<protein>
    <recommendedName>
        <fullName evidence="4">Outer membrane protein beta-barrel family protein</fullName>
    </recommendedName>
</protein>
<dbReference type="AlphaFoldDB" id="A0A1G7Y1I8"/>
<evidence type="ECO:0000313" key="2">
    <source>
        <dbReference type="EMBL" id="SDG89800.1"/>
    </source>
</evidence>
<dbReference type="Proteomes" id="UP000198748">
    <property type="component" value="Unassembled WGS sequence"/>
</dbReference>